<keyword evidence="1" id="KW-0472">Membrane</keyword>
<proteinExistence type="predicted"/>
<comment type="caution">
    <text evidence="2">The sequence shown here is derived from an EMBL/GenBank/DDBJ whole genome shotgun (WGS) entry which is preliminary data.</text>
</comment>
<name>A0A7J0DL77_9ERIC</name>
<keyword evidence="1" id="KW-0812">Transmembrane</keyword>
<protein>
    <submittedName>
        <fullName evidence="2">Uncharacterized protein</fullName>
    </submittedName>
</protein>
<keyword evidence="3" id="KW-1185">Reference proteome</keyword>
<organism evidence="2 3">
    <name type="scientific">Actinidia rufa</name>
    <dbReference type="NCBI Taxonomy" id="165716"/>
    <lineage>
        <taxon>Eukaryota</taxon>
        <taxon>Viridiplantae</taxon>
        <taxon>Streptophyta</taxon>
        <taxon>Embryophyta</taxon>
        <taxon>Tracheophyta</taxon>
        <taxon>Spermatophyta</taxon>
        <taxon>Magnoliopsida</taxon>
        <taxon>eudicotyledons</taxon>
        <taxon>Gunneridae</taxon>
        <taxon>Pentapetalae</taxon>
        <taxon>asterids</taxon>
        <taxon>Ericales</taxon>
        <taxon>Actinidiaceae</taxon>
        <taxon>Actinidia</taxon>
    </lineage>
</organism>
<accession>A0A7J0DL77</accession>
<gene>
    <name evidence="2" type="ORF">Acr_00g0053010</name>
</gene>
<dbReference type="Proteomes" id="UP000585474">
    <property type="component" value="Unassembled WGS sequence"/>
</dbReference>
<keyword evidence="1" id="KW-1133">Transmembrane helix</keyword>
<feature type="transmembrane region" description="Helical" evidence="1">
    <location>
        <begin position="65"/>
        <end position="87"/>
    </location>
</feature>
<sequence length="93" mass="9729">MEQDVLAVGVNHVRAIGVQCSCPRNWHALIGLQGARFVAVIENREGGGIREDGDGSMIVFIPRGWVMAGCVAVVAGCCGGTVVGQFYNLARAA</sequence>
<reference evidence="3" key="1">
    <citation type="submission" date="2019-07" db="EMBL/GenBank/DDBJ databases">
        <title>De Novo Assembly of kiwifruit Actinidia rufa.</title>
        <authorList>
            <person name="Sugita-Konishi S."/>
            <person name="Sato K."/>
            <person name="Mori E."/>
            <person name="Abe Y."/>
            <person name="Kisaki G."/>
            <person name="Hamano K."/>
            <person name="Suezawa K."/>
            <person name="Otani M."/>
            <person name="Fukuda T."/>
            <person name="Manabe T."/>
            <person name="Gomi K."/>
            <person name="Tabuchi M."/>
            <person name="Akimitsu K."/>
            <person name="Kataoka I."/>
        </authorList>
    </citation>
    <scope>NUCLEOTIDE SEQUENCE [LARGE SCALE GENOMIC DNA]</scope>
    <source>
        <strain evidence="3">cv. Fuchu</strain>
    </source>
</reference>
<evidence type="ECO:0000313" key="3">
    <source>
        <dbReference type="Proteomes" id="UP000585474"/>
    </source>
</evidence>
<evidence type="ECO:0000256" key="1">
    <source>
        <dbReference type="SAM" id="Phobius"/>
    </source>
</evidence>
<evidence type="ECO:0000313" key="2">
    <source>
        <dbReference type="EMBL" id="GFS37605.1"/>
    </source>
</evidence>
<dbReference type="AlphaFoldDB" id="A0A7J0DL77"/>
<dbReference type="EMBL" id="BJWL01000283">
    <property type="protein sequence ID" value="GFS37605.1"/>
    <property type="molecule type" value="Genomic_DNA"/>
</dbReference>